<evidence type="ECO:0000313" key="1">
    <source>
        <dbReference type="EMBL" id="BES80567.1"/>
    </source>
</evidence>
<gene>
    <name evidence="1" type="ORF">PABY_01340</name>
</gene>
<keyword evidence="2" id="KW-1185">Reference proteome</keyword>
<evidence type="ECO:0000313" key="2">
    <source>
        <dbReference type="Proteomes" id="UP001341135"/>
    </source>
</evidence>
<reference evidence="1 2" key="1">
    <citation type="submission" date="2023-09" db="EMBL/GenBank/DDBJ databases">
        <title>Pyrofollis japonicus gen. nov. sp. nov., a novel member of the family Pyrodictiaceae isolated from the Iheya North hydrothermal field.</title>
        <authorList>
            <person name="Miyazaki U."/>
            <person name="Sanari M."/>
            <person name="Tame A."/>
            <person name="Kitajima M."/>
            <person name="Okamoto A."/>
            <person name="Sawayama S."/>
            <person name="Miyazaki J."/>
            <person name="Takai K."/>
            <person name="Nakagawa S."/>
        </authorList>
    </citation>
    <scope>NUCLEOTIDE SEQUENCE [LARGE SCALE GENOMIC DNA]</scope>
    <source>
        <strain evidence="1 2">AV2</strain>
    </source>
</reference>
<dbReference type="EMBL" id="AP028907">
    <property type="protein sequence ID" value="BES80567.1"/>
    <property type="molecule type" value="Genomic_DNA"/>
</dbReference>
<dbReference type="RefSeq" id="WP_338250921.1">
    <property type="nucleotide sequence ID" value="NZ_AP028907.1"/>
</dbReference>
<dbReference type="Proteomes" id="UP001341135">
    <property type="component" value="Chromosome"/>
</dbReference>
<dbReference type="GeneID" id="89288155"/>
<sequence length="135" mass="15159">MAPPFYTLQGIILQLERGIRVVRRLPKLQHLDTRLLRGVIADFLKDLSHLAVYSQLQGLGDERFYGVVARCSRLFTEVGRAVSTLEALAELQRVDLPRATKRLAETLAADPCLEELEKLLAEVKNTMDTRGQKSG</sequence>
<accession>A0ABM8ISM6</accession>
<name>A0ABM8ISM6_9CREN</name>
<organism evidence="1 2">
    <name type="scientific">Pyrodictium abyssi</name>
    <dbReference type="NCBI Taxonomy" id="54256"/>
    <lineage>
        <taxon>Archaea</taxon>
        <taxon>Thermoproteota</taxon>
        <taxon>Thermoprotei</taxon>
        <taxon>Desulfurococcales</taxon>
        <taxon>Pyrodictiaceae</taxon>
        <taxon>Pyrodictium</taxon>
    </lineage>
</organism>
<protein>
    <submittedName>
        <fullName evidence="1">Uncharacterized protein</fullName>
    </submittedName>
</protein>
<proteinExistence type="predicted"/>